<protein>
    <submittedName>
        <fullName evidence="2">Uncharacterized LOC100176490</fullName>
    </submittedName>
</protein>
<proteinExistence type="predicted"/>
<keyword evidence="1" id="KW-0732">Signal</keyword>
<sequence length="234" mass="26481">MKTAAFSVVTCVFILFLFCNDVIGQGFPNFQKGQYLPRYPSGIPNRPQAPFLAPKQDTIADMAETFWKQNNCVYPPKEFYQMFRSACDVIITEQTFYAGICHEFFNLSQPLCGLDQATDDEIQTMTTIQDLQSNIGDDEICDTLSNMRRSEPDMFLHPTGRDSWFEPAYNLLFSSDTCQSVCSLDNVHPICFGLLLNFDYVMSTRQRAADDVAEDNVTNDPIGDVMNASDDVMK</sequence>
<dbReference type="Proteomes" id="UP000008144">
    <property type="component" value="Unassembled WGS sequence"/>
</dbReference>
<dbReference type="HOGENOM" id="CLU_1187310_0_0_1"/>
<reference evidence="2" key="2">
    <citation type="submission" date="2025-08" db="UniProtKB">
        <authorList>
            <consortium name="Ensembl"/>
        </authorList>
    </citation>
    <scope>IDENTIFICATION</scope>
</reference>
<accession>F6PJS1</accession>
<reference evidence="3" key="1">
    <citation type="journal article" date="2002" name="Science">
        <title>The draft genome of Ciona intestinalis: insights into chordate and vertebrate origins.</title>
        <authorList>
            <person name="Dehal P."/>
            <person name="Satou Y."/>
            <person name="Campbell R.K."/>
            <person name="Chapman J."/>
            <person name="Degnan B."/>
            <person name="De Tomaso A."/>
            <person name="Davidson B."/>
            <person name="Di Gregorio A."/>
            <person name="Gelpke M."/>
            <person name="Goodstein D.M."/>
            <person name="Harafuji N."/>
            <person name="Hastings K.E."/>
            <person name="Ho I."/>
            <person name="Hotta K."/>
            <person name="Huang W."/>
            <person name="Kawashima T."/>
            <person name="Lemaire P."/>
            <person name="Martinez D."/>
            <person name="Meinertzhagen I.A."/>
            <person name="Necula S."/>
            <person name="Nonaka M."/>
            <person name="Putnam N."/>
            <person name="Rash S."/>
            <person name="Saiga H."/>
            <person name="Satake M."/>
            <person name="Terry A."/>
            <person name="Yamada L."/>
            <person name="Wang H.G."/>
            <person name="Awazu S."/>
            <person name="Azumi K."/>
            <person name="Boore J."/>
            <person name="Branno M."/>
            <person name="Chin-Bow S."/>
            <person name="DeSantis R."/>
            <person name="Doyle S."/>
            <person name="Francino P."/>
            <person name="Keys D.N."/>
            <person name="Haga S."/>
            <person name="Hayashi H."/>
            <person name="Hino K."/>
            <person name="Imai K.S."/>
            <person name="Inaba K."/>
            <person name="Kano S."/>
            <person name="Kobayashi K."/>
            <person name="Kobayashi M."/>
            <person name="Lee B.I."/>
            <person name="Makabe K.W."/>
            <person name="Manohar C."/>
            <person name="Matassi G."/>
            <person name="Medina M."/>
            <person name="Mochizuki Y."/>
            <person name="Mount S."/>
            <person name="Morishita T."/>
            <person name="Miura S."/>
            <person name="Nakayama A."/>
            <person name="Nishizaka S."/>
            <person name="Nomoto H."/>
            <person name="Ohta F."/>
            <person name="Oishi K."/>
            <person name="Rigoutsos I."/>
            <person name="Sano M."/>
            <person name="Sasaki A."/>
            <person name="Sasakura Y."/>
            <person name="Shoguchi E."/>
            <person name="Shin-i T."/>
            <person name="Spagnuolo A."/>
            <person name="Stainier D."/>
            <person name="Suzuki M.M."/>
            <person name="Tassy O."/>
            <person name="Takatori N."/>
            <person name="Tokuoka M."/>
            <person name="Yagi K."/>
            <person name="Yoshizaki F."/>
            <person name="Wada S."/>
            <person name="Zhang C."/>
            <person name="Hyatt P.D."/>
            <person name="Larimer F."/>
            <person name="Detter C."/>
            <person name="Doggett N."/>
            <person name="Glavina T."/>
            <person name="Hawkins T."/>
            <person name="Richardson P."/>
            <person name="Lucas S."/>
            <person name="Kohara Y."/>
            <person name="Levine M."/>
            <person name="Satoh N."/>
            <person name="Rokhsar D.S."/>
        </authorList>
    </citation>
    <scope>NUCLEOTIDE SEQUENCE [LARGE SCALE GENOMIC DNA]</scope>
</reference>
<reference evidence="2" key="3">
    <citation type="submission" date="2025-09" db="UniProtKB">
        <authorList>
            <consortium name="Ensembl"/>
        </authorList>
    </citation>
    <scope>IDENTIFICATION</scope>
</reference>
<dbReference type="Ensembl" id="ENSCINT00000028968.2">
    <property type="protein sequence ID" value="ENSCINP00000028722.2"/>
    <property type="gene ID" value="ENSCING00000016655.2"/>
</dbReference>
<evidence type="ECO:0000256" key="1">
    <source>
        <dbReference type="SAM" id="SignalP"/>
    </source>
</evidence>
<feature type="signal peptide" evidence="1">
    <location>
        <begin position="1"/>
        <end position="24"/>
    </location>
</feature>
<dbReference type="InParanoid" id="F6PJS1"/>
<name>F6PJS1_CIOIN</name>
<dbReference type="AlphaFoldDB" id="F6PJS1"/>
<evidence type="ECO:0000313" key="2">
    <source>
        <dbReference type="Ensembl" id="ENSCINP00000028722.2"/>
    </source>
</evidence>
<keyword evidence="3" id="KW-1185">Reference proteome</keyword>
<evidence type="ECO:0000313" key="3">
    <source>
        <dbReference type="Proteomes" id="UP000008144"/>
    </source>
</evidence>
<feature type="chain" id="PRO_5003344300" evidence="1">
    <location>
        <begin position="25"/>
        <end position="234"/>
    </location>
</feature>
<gene>
    <name evidence="2" type="primary">LOC100176490</name>
</gene>
<organism evidence="2 3">
    <name type="scientific">Ciona intestinalis</name>
    <name type="common">Transparent sea squirt</name>
    <name type="synonym">Ascidia intestinalis</name>
    <dbReference type="NCBI Taxonomy" id="7719"/>
    <lineage>
        <taxon>Eukaryota</taxon>
        <taxon>Metazoa</taxon>
        <taxon>Chordata</taxon>
        <taxon>Tunicata</taxon>
        <taxon>Ascidiacea</taxon>
        <taxon>Phlebobranchia</taxon>
        <taxon>Cionidae</taxon>
        <taxon>Ciona</taxon>
    </lineage>
</organism>